<keyword evidence="5" id="KW-0028">Amino-acid biosynthesis</keyword>
<protein>
    <recommendedName>
        <fullName evidence="2">shikimate dehydrogenase (NADP(+))</fullName>
        <ecNumber evidence="2">1.1.1.25</ecNumber>
    </recommendedName>
</protein>
<evidence type="ECO:0000256" key="1">
    <source>
        <dbReference type="ARBA" id="ARBA00004871"/>
    </source>
</evidence>
<keyword evidence="5" id="KW-0057">Aromatic amino acid biosynthesis</keyword>
<keyword evidence="3" id="KW-0521">NADP</keyword>
<sequence length="262" mass="27444">MEITGKTKIMFVLADPIDHVRASAVLNAYFQSIGDDVAASPLHVLPADLGAVLASIRRMRNVVGFGVTIPHKTCVIEHLDETTPAAALIGAVNFVKRTVDGRLIGDNLDARGFVASLAQHQIAVRGRKVLQVGAGGAGRATAFGLAEAGVRELTIMNRDGAKAHALAEAVSQRYPETKVSAGRAEARAFDLVVNTTSLGMKADDPLPLDIEGVGPDTAVSDIIVTPEVTRLLARAAAQGARTVGGKPMLDAQMALVARFIAR</sequence>
<evidence type="ECO:0000313" key="9">
    <source>
        <dbReference type="EMBL" id="TWI72831.1"/>
    </source>
</evidence>
<evidence type="ECO:0000256" key="6">
    <source>
        <dbReference type="ARBA" id="ARBA00049442"/>
    </source>
</evidence>
<dbReference type="SUPFAM" id="SSF53223">
    <property type="entry name" value="Aminoacid dehydrogenase-like, N-terminal domain"/>
    <property type="match status" value="1"/>
</dbReference>
<dbReference type="EC" id="1.1.1.25" evidence="2"/>
<dbReference type="RefSeq" id="WP_018641450.1">
    <property type="nucleotide sequence ID" value="NZ_VLLA01000004.1"/>
</dbReference>
<dbReference type="PANTHER" id="PTHR21089:SF1">
    <property type="entry name" value="BIFUNCTIONAL 3-DEHYDROQUINATE DEHYDRATASE_SHIKIMATE DEHYDROGENASE, CHLOROPLASTIC"/>
    <property type="match status" value="1"/>
</dbReference>
<evidence type="ECO:0000259" key="8">
    <source>
        <dbReference type="Pfam" id="PF08501"/>
    </source>
</evidence>
<dbReference type="EMBL" id="VLLA01000004">
    <property type="protein sequence ID" value="TWI72831.1"/>
    <property type="molecule type" value="Genomic_DNA"/>
</dbReference>
<gene>
    <name evidence="9" type="ORF">IQ16_02410</name>
</gene>
<evidence type="ECO:0000313" key="10">
    <source>
        <dbReference type="Proteomes" id="UP000316291"/>
    </source>
</evidence>
<dbReference type="Proteomes" id="UP000316291">
    <property type="component" value="Unassembled WGS sequence"/>
</dbReference>
<dbReference type="UniPathway" id="UPA00053">
    <property type="reaction ID" value="UER00087"/>
</dbReference>
<dbReference type="InterPro" id="IPR036291">
    <property type="entry name" value="NAD(P)-bd_dom_sf"/>
</dbReference>
<dbReference type="SUPFAM" id="SSF51735">
    <property type="entry name" value="NAD(P)-binding Rossmann-fold domains"/>
    <property type="match status" value="1"/>
</dbReference>
<dbReference type="GO" id="GO:0050661">
    <property type="term" value="F:NADP binding"/>
    <property type="evidence" value="ECO:0007669"/>
    <property type="project" value="TreeGrafter"/>
</dbReference>
<evidence type="ECO:0000259" key="7">
    <source>
        <dbReference type="Pfam" id="PF01488"/>
    </source>
</evidence>
<keyword evidence="10" id="KW-1185">Reference proteome</keyword>
<dbReference type="GO" id="GO:0019632">
    <property type="term" value="P:shikimate metabolic process"/>
    <property type="evidence" value="ECO:0007669"/>
    <property type="project" value="TreeGrafter"/>
</dbReference>
<dbReference type="OrthoDB" id="7873617at2"/>
<dbReference type="InterPro" id="IPR022893">
    <property type="entry name" value="Shikimate_DH_fam"/>
</dbReference>
<feature type="domain" description="Quinate/shikimate 5-dehydrogenase/glutamyl-tRNA reductase" evidence="7">
    <location>
        <begin position="117"/>
        <end position="197"/>
    </location>
</feature>
<dbReference type="GO" id="GO:0009073">
    <property type="term" value="P:aromatic amino acid family biosynthetic process"/>
    <property type="evidence" value="ECO:0007669"/>
    <property type="project" value="UniProtKB-KW"/>
</dbReference>
<evidence type="ECO:0000256" key="4">
    <source>
        <dbReference type="ARBA" id="ARBA00023002"/>
    </source>
</evidence>
<comment type="catalytic activity">
    <reaction evidence="6">
        <text>shikimate + NADP(+) = 3-dehydroshikimate + NADPH + H(+)</text>
        <dbReference type="Rhea" id="RHEA:17737"/>
        <dbReference type="ChEBI" id="CHEBI:15378"/>
        <dbReference type="ChEBI" id="CHEBI:16630"/>
        <dbReference type="ChEBI" id="CHEBI:36208"/>
        <dbReference type="ChEBI" id="CHEBI:57783"/>
        <dbReference type="ChEBI" id="CHEBI:58349"/>
        <dbReference type="EC" id="1.1.1.25"/>
    </reaction>
</comment>
<dbReference type="Gene3D" id="3.40.50.10860">
    <property type="entry name" value="Leucine Dehydrogenase, chain A, domain 1"/>
    <property type="match status" value="1"/>
</dbReference>
<dbReference type="InterPro" id="IPR006151">
    <property type="entry name" value="Shikm_DH/Glu-tRNA_Rdtase"/>
</dbReference>
<proteinExistence type="predicted"/>
<dbReference type="CDD" id="cd01065">
    <property type="entry name" value="NAD_bind_Shikimate_DH"/>
    <property type="match status" value="1"/>
</dbReference>
<evidence type="ECO:0000256" key="2">
    <source>
        <dbReference type="ARBA" id="ARBA00012962"/>
    </source>
</evidence>
<dbReference type="AlphaFoldDB" id="A0A562RUT0"/>
<comment type="pathway">
    <text evidence="1">Metabolic intermediate biosynthesis; chorismate biosynthesis; chorismate from D-erythrose 4-phosphate and phosphoenolpyruvate: step 4/7.</text>
</comment>
<dbReference type="GO" id="GO:0005829">
    <property type="term" value="C:cytosol"/>
    <property type="evidence" value="ECO:0007669"/>
    <property type="project" value="TreeGrafter"/>
</dbReference>
<accession>A0A562RUT0</accession>
<dbReference type="InterPro" id="IPR013708">
    <property type="entry name" value="Shikimate_DH-bd_N"/>
</dbReference>
<dbReference type="Pfam" id="PF01488">
    <property type="entry name" value="Shikimate_DH"/>
    <property type="match status" value="1"/>
</dbReference>
<reference evidence="9 10" key="1">
    <citation type="journal article" date="2015" name="Stand. Genomic Sci.">
        <title>Genomic Encyclopedia of Bacterial and Archaeal Type Strains, Phase III: the genomes of soil and plant-associated and newly described type strains.</title>
        <authorList>
            <person name="Whitman W.B."/>
            <person name="Woyke T."/>
            <person name="Klenk H.P."/>
            <person name="Zhou Y."/>
            <person name="Lilburn T.G."/>
            <person name="Beck B.J."/>
            <person name="De Vos P."/>
            <person name="Vandamme P."/>
            <person name="Eisen J.A."/>
            <person name="Garrity G."/>
            <person name="Hugenholtz P."/>
            <person name="Kyrpides N.C."/>
        </authorList>
    </citation>
    <scope>NUCLEOTIDE SEQUENCE [LARGE SCALE GENOMIC DNA]</scope>
    <source>
        <strain evidence="9 10">CGMCC 1.10948</strain>
    </source>
</reference>
<organism evidence="9 10">
    <name type="scientific">Bradyrhizobium huanghuaihaiense</name>
    <dbReference type="NCBI Taxonomy" id="990078"/>
    <lineage>
        <taxon>Bacteria</taxon>
        <taxon>Pseudomonadati</taxon>
        <taxon>Pseudomonadota</taxon>
        <taxon>Alphaproteobacteria</taxon>
        <taxon>Hyphomicrobiales</taxon>
        <taxon>Nitrobacteraceae</taxon>
        <taxon>Bradyrhizobium</taxon>
    </lineage>
</organism>
<comment type="caution">
    <text evidence="9">The sequence shown here is derived from an EMBL/GenBank/DDBJ whole genome shotgun (WGS) entry which is preliminary data.</text>
</comment>
<dbReference type="InterPro" id="IPR046346">
    <property type="entry name" value="Aminoacid_DH-like_N_sf"/>
</dbReference>
<dbReference type="GO" id="GO:0004764">
    <property type="term" value="F:shikimate 3-dehydrogenase (NADP+) activity"/>
    <property type="evidence" value="ECO:0007669"/>
    <property type="project" value="UniProtKB-EC"/>
</dbReference>
<dbReference type="PANTHER" id="PTHR21089">
    <property type="entry name" value="SHIKIMATE DEHYDROGENASE"/>
    <property type="match status" value="1"/>
</dbReference>
<dbReference type="Gene3D" id="3.40.50.720">
    <property type="entry name" value="NAD(P)-binding Rossmann-like Domain"/>
    <property type="match status" value="1"/>
</dbReference>
<keyword evidence="4" id="KW-0560">Oxidoreductase</keyword>
<name>A0A562RUT0_9BRAD</name>
<dbReference type="GO" id="GO:0009423">
    <property type="term" value="P:chorismate biosynthetic process"/>
    <property type="evidence" value="ECO:0007669"/>
    <property type="project" value="UniProtKB-UniPathway"/>
</dbReference>
<dbReference type="Pfam" id="PF08501">
    <property type="entry name" value="Shikimate_dh_N"/>
    <property type="match status" value="1"/>
</dbReference>
<evidence type="ECO:0000256" key="5">
    <source>
        <dbReference type="ARBA" id="ARBA00023141"/>
    </source>
</evidence>
<feature type="domain" description="Shikimate dehydrogenase substrate binding N-terminal" evidence="8">
    <location>
        <begin position="12"/>
        <end position="95"/>
    </location>
</feature>
<evidence type="ECO:0000256" key="3">
    <source>
        <dbReference type="ARBA" id="ARBA00022857"/>
    </source>
</evidence>